<evidence type="ECO:0000256" key="2">
    <source>
        <dbReference type="ARBA" id="ARBA00022857"/>
    </source>
</evidence>
<evidence type="ECO:0000313" key="9">
    <source>
        <dbReference type="EMBL" id="KAJ1923093.1"/>
    </source>
</evidence>
<protein>
    <recommendedName>
        <fullName evidence="8">NADP-dependent oxidoreductase domain-containing protein</fullName>
    </recommendedName>
</protein>
<evidence type="ECO:0000256" key="6">
    <source>
        <dbReference type="PIRSR" id="PIRSR000097-3"/>
    </source>
</evidence>
<dbReference type="OrthoDB" id="416253at2759"/>
<dbReference type="Gene3D" id="3.20.20.100">
    <property type="entry name" value="NADP-dependent oxidoreductase domain"/>
    <property type="match status" value="1"/>
</dbReference>
<gene>
    <name evidence="9" type="ORF">IWQ60_006099</name>
</gene>
<dbReference type="PROSITE" id="PS00062">
    <property type="entry name" value="ALDOKETO_REDUCTASE_2"/>
    <property type="match status" value="1"/>
</dbReference>
<dbReference type="InterPro" id="IPR023210">
    <property type="entry name" value="NADP_OxRdtase_dom"/>
</dbReference>
<evidence type="ECO:0000259" key="8">
    <source>
        <dbReference type="Pfam" id="PF00248"/>
    </source>
</evidence>
<dbReference type="Pfam" id="PF00248">
    <property type="entry name" value="Aldo_ket_red"/>
    <property type="match status" value="1"/>
</dbReference>
<feature type="binding site" evidence="5">
    <location>
        <position position="130"/>
    </location>
    <ligand>
        <name>substrate</name>
    </ligand>
</feature>
<evidence type="ECO:0000256" key="7">
    <source>
        <dbReference type="SAM" id="MobiDB-lite"/>
    </source>
</evidence>
<name>A0A9W8DYA4_9FUNG</name>
<dbReference type="InterPro" id="IPR018170">
    <property type="entry name" value="Aldo/ket_reductase_CS"/>
</dbReference>
<keyword evidence="3" id="KW-0560">Oxidoreductase</keyword>
<feature type="domain" description="NADP-dependent oxidoreductase" evidence="8">
    <location>
        <begin position="43"/>
        <end position="289"/>
    </location>
</feature>
<dbReference type="PANTHER" id="PTHR43827:SF3">
    <property type="entry name" value="NADP-DEPENDENT OXIDOREDUCTASE DOMAIN-CONTAINING PROTEIN"/>
    <property type="match status" value="1"/>
</dbReference>
<dbReference type="FunFam" id="3.20.20.100:FF:000002">
    <property type="entry name" value="2,5-diketo-D-gluconic acid reductase A"/>
    <property type="match status" value="1"/>
</dbReference>
<reference evidence="9" key="1">
    <citation type="submission" date="2022-07" db="EMBL/GenBank/DDBJ databases">
        <title>Phylogenomic reconstructions and comparative analyses of Kickxellomycotina fungi.</title>
        <authorList>
            <person name="Reynolds N.K."/>
            <person name="Stajich J.E."/>
            <person name="Barry K."/>
            <person name="Grigoriev I.V."/>
            <person name="Crous P."/>
            <person name="Smith M.E."/>
        </authorList>
    </citation>
    <scope>NUCLEOTIDE SEQUENCE</scope>
    <source>
        <strain evidence="9">RSA 861</strain>
    </source>
</reference>
<keyword evidence="2" id="KW-0521">NADP</keyword>
<keyword evidence="10" id="KW-1185">Reference proteome</keyword>
<evidence type="ECO:0000256" key="5">
    <source>
        <dbReference type="PIRSR" id="PIRSR000097-2"/>
    </source>
</evidence>
<organism evidence="9 10">
    <name type="scientific">Tieghemiomyces parasiticus</name>
    <dbReference type="NCBI Taxonomy" id="78921"/>
    <lineage>
        <taxon>Eukaryota</taxon>
        <taxon>Fungi</taxon>
        <taxon>Fungi incertae sedis</taxon>
        <taxon>Zoopagomycota</taxon>
        <taxon>Kickxellomycotina</taxon>
        <taxon>Dimargaritomycetes</taxon>
        <taxon>Dimargaritales</taxon>
        <taxon>Dimargaritaceae</taxon>
        <taxon>Tieghemiomyces</taxon>
    </lineage>
</organism>
<evidence type="ECO:0000256" key="3">
    <source>
        <dbReference type="ARBA" id="ARBA00023002"/>
    </source>
</evidence>
<sequence length="292" mass="32039">MTSGSLPPTASGPASSTPAFTLSNGDRVPQVGLGTHLIKDPGEIDVAIKAAVRCGYRMIDTATVYRNEESIGATLQDILARPETYHVTRADLFIVSKLAPRDQGYDACDRAVRASLARLQLDYIDLYLIHWPGTQKLPSDSDRNPINRLGSWRALEALKATGLVRHIGVSNYTVDHLRDLLSAAVVAPSVLQIEYHPLYQPTALLLDLCRAHGIRLQAYSSLGQGRFLDGGSVPLPLLTALADRYQVPASAILLRWGIQHGAVVIPKSRDPQRIRDNLRCLDFELDTEVNYP</sequence>
<dbReference type="Proteomes" id="UP001150569">
    <property type="component" value="Unassembled WGS sequence"/>
</dbReference>
<feature type="compositionally biased region" description="Low complexity" evidence="7">
    <location>
        <begin position="1"/>
        <end position="19"/>
    </location>
</feature>
<comment type="caution">
    <text evidence="9">The sequence shown here is derived from an EMBL/GenBank/DDBJ whole genome shotgun (WGS) entry which is preliminary data.</text>
</comment>
<dbReference type="PANTHER" id="PTHR43827">
    <property type="entry name" value="2,5-DIKETO-D-GLUCONIC ACID REDUCTASE"/>
    <property type="match status" value="1"/>
</dbReference>
<dbReference type="PIRSF" id="PIRSF000097">
    <property type="entry name" value="AKR"/>
    <property type="match status" value="1"/>
</dbReference>
<accession>A0A9W8DYA4</accession>
<evidence type="ECO:0000256" key="1">
    <source>
        <dbReference type="ARBA" id="ARBA00007905"/>
    </source>
</evidence>
<evidence type="ECO:0000256" key="4">
    <source>
        <dbReference type="PIRSR" id="PIRSR000097-1"/>
    </source>
</evidence>
<dbReference type="InterPro" id="IPR020471">
    <property type="entry name" value="AKR"/>
</dbReference>
<proteinExistence type="inferred from homology"/>
<dbReference type="AlphaFoldDB" id="A0A9W8DYA4"/>
<feature type="site" description="Lowers pKa of active site Tyr" evidence="6">
    <location>
        <position position="97"/>
    </location>
</feature>
<evidence type="ECO:0000313" key="10">
    <source>
        <dbReference type="Proteomes" id="UP001150569"/>
    </source>
</evidence>
<dbReference type="SUPFAM" id="SSF51430">
    <property type="entry name" value="NAD(P)-linked oxidoreductase"/>
    <property type="match status" value="1"/>
</dbReference>
<feature type="region of interest" description="Disordered" evidence="7">
    <location>
        <begin position="1"/>
        <end position="23"/>
    </location>
</feature>
<dbReference type="GO" id="GO:0016616">
    <property type="term" value="F:oxidoreductase activity, acting on the CH-OH group of donors, NAD or NADP as acceptor"/>
    <property type="evidence" value="ECO:0007669"/>
    <property type="project" value="UniProtKB-ARBA"/>
</dbReference>
<dbReference type="InterPro" id="IPR036812">
    <property type="entry name" value="NAD(P)_OxRdtase_dom_sf"/>
</dbReference>
<dbReference type="PRINTS" id="PR00069">
    <property type="entry name" value="ALDKETRDTASE"/>
</dbReference>
<comment type="similarity">
    <text evidence="1">Belongs to the aldo/keto reductase family.</text>
</comment>
<feature type="active site" description="Proton donor" evidence="4">
    <location>
        <position position="65"/>
    </location>
</feature>
<dbReference type="EMBL" id="JANBPT010000355">
    <property type="protein sequence ID" value="KAJ1923093.1"/>
    <property type="molecule type" value="Genomic_DNA"/>
</dbReference>